<accession>A0A2T2NQX0</accession>
<feature type="region of interest" description="Disordered" evidence="1">
    <location>
        <begin position="682"/>
        <end position="1058"/>
    </location>
</feature>
<dbReference type="AlphaFoldDB" id="A0A2T2NQX0"/>
<evidence type="ECO:0000256" key="1">
    <source>
        <dbReference type="SAM" id="MobiDB-lite"/>
    </source>
</evidence>
<feature type="compositionally biased region" description="Basic and acidic residues" evidence="1">
    <location>
        <begin position="703"/>
        <end position="747"/>
    </location>
</feature>
<feature type="compositionally biased region" description="Basic residues" evidence="1">
    <location>
        <begin position="241"/>
        <end position="252"/>
    </location>
</feature>
<evidence type="ECO:0000313" key="3">
    <source>
        <dbReference type="Proteomes" id="UP000240883"/>
    </source>
</evidence>
<feature type="compositionally biased region" description="Pro residues" evidence="1">
    <location>
        <begin position="876"/>
        <end position="885"/>
    </location>
</feature>
<feature type="compositionally biased region" description="Low complexity" evidence="1">
    <location>
        <begin position="67"/>
        <end position="81"/>
    </location>
</feature>
<feature type="compositionally biased region" description="Pro residues" evidence="1">
    <location>
        <begin position="899"/>
        <end position="910"/>
    </location>
</feature>
<dbReference type="Proteomes" id="UP000240883">
    <property type="component" value="Unassembled WGS sequence"/>
</dbReference>
<feature type="compositionally biased region" description="Polar residues" evidence="1">
    <location>
        <begin position="838"/>
        <end position="847"/>
    </location>
</feature>
<protein>
    <submittedName>
        <fullName evidence="2">Uncharacterized protein</fullName>
    </submittedName>
</protein>
<feature type="compositionally biased region" description="Low complexity" evidence="1">
    <location>
        <begin position="980"/>
        <end position="997"/>
    </location>
</feature>
<feature type="compositionally biased region" description="Polar residues" evidence="1">
    <location>
        <begin position="158"/>
        <end position="183"/>
    </location>
</feature>
<dbReference type="OrthoDB" id="4188028at2759"/>
<feature type="region of interest" description="Disordered" evidence="1">
    <location>
        <begin position="1"/>
        <end position="260"/>
    </location>
</feature>
<feature type="compositionally biased region" description="Polar residues" evidence="1">
    <location>
        <begin position="208"/>
        <end position="233"/>
    </location>
</feature>
<feature type="compositionally biased region" description="Polar residues" evidence="1">
    <location>
        <begin position="108"/>
        <end position="149"/>
    </location>
</feature>
<reference evidence="2 3" key="1">
    <citation type="journal article" date="2018" name="Front. Microbiol.">
        <title>Genome-Wide Analysis of Corynespora cassiicola Leaf Fall Disease Putative Effectors.</title>
        <authorList>
            <person name="Lopez D."/>
            <person name="Ribeiro S."/>
            <person name="Label P."/>
            <person name="Fumanal B."/>
            <person name="Venisse J.S."/>
            <person name="Kohler A."/>
            <person name="de Oliveira R.R."/>
            <person name="Labutti K."/>
            <person name="Lipzen A."/>
            <person name="Lail K."/>
            <person name="Bauer D."/>
            <person name="Ohm R.A."/>
            <person name="Barry K.W."/>
            <person name="Spatafora J."/>
            <person name="Grigoriev I.V."/>
            <person name="Martin F.M."/>
            <person name="Pujade-Renaud V."/>
        </authorList>
    </citation>
    <scope>NUCLEOTIDE SEQUENCE [LARGE SCALE GENOMIC DNA]</scope>
    <source>
        <strain evidence="2 3">Philippines</strain>
    </source>
</reference>
<name>A0A2T2NQX0_CORCC</name>
<evidence type="ECO:0000313" key="2">
    <source>
        <dbReference type="EMBL" id="PSN67837.1"/>
    </source>
</evidence>
<organism evidence="2 3">
    <name type="scientific">Corynespora cassiicola Philippines</name>
    <dbReference type="NCBI Taxonomy" id="1448308"/>
    <lineage>
        <taxon>Eukaryota</taxon>
        <taxon>Fungi</taxon>
        <taxon>Dikarya</taxon>
        <taxon>Ascomycota</taxon>
        <taxon>Pezizomycotina</taxon>
        <taxon>Dothideomycetes</taxon>
        <taxon>Pleosporomycetidae</taxon>
        <taxon>Pleosporales</taxon>
        <taxon>Corynesporascaceae</taxon>
        <taxon>Corynespora</taxon>
    </lineage>
</organism>
<feature type="compositionally biased region" description="Polar residues" evidence="1">
    <location>
        <begin position="780"/>
        <end position="793"/>
    </location>
</feature>
<feature type="compositionally biased region" description="Pro residues" evidence="1">
    <location>
        <begin position="851"/>
        <end position="866"/>
    </location>
</feature>
<feature type="region of interest" description="Disordered" evidence="1">
    <location>
        <begin position="589"/>
        <end position="654"/>
    </location>
</feature>
<dbReference type="STRING" id="1448308.A0A2T2NQX0"/>
<sequence>MPPKRKTKPTKTALSTSPKAHQGGNGTSVMSKRKHSLQGGKTSRLAPSEPLHMTTRRAAKTASNHTSPAAPSIASSSSRRSSLNDLAQLDDASYPVEDVRPAKRIRLSTDSGSPQMSNGSFAEQLPATESQTPEPQGASSRVTLNASKTTGKKRRASGDSSQSSKTVSVRPNGVLTRTQSDVSEQPRRKKRKTETPADPAEQPPELTDASTAPNSPDQIPEVESSQGLQNVLPTNGDAPAKHARRLPGRRRQPHSDINVETDLRRQLNLKMSYRSLAKIQKNLLEELSKRTTYNLVNEPQFYRQCPEYEPLMASLDEYRQRRLNQVNAERDQRLAQEERVLVANRRIEKEQYINRFRDLQDDFLLQCYYRMKQLERQIKADDGAATDDEDNIIAPTYWDMPAETGDDRLEPKFASRSRAYVEAERLLDEEATRKIFDQQRKAFVKANEDADDAIETIPGGFARYIGPDRTEAIAHFNITSLVDAAFEVERTPPPEPPQVISNEQADALFLLATLSEERPRGSLVEEKLHDNQYQQDAPIPAPVATPAPEVEIKRQASPSENFYSNPTTAVQETIKSSPGKVAQLLNHPVKPLTYPEPNGVRYVRDAEPPKTEPPAKLSTNRITDLLNNDTDDVPSYGSRDIRSRPQEPVMPNPYRQEPVLQAHSHIPSGPLRLESIVNSQDLTTNHLPPIGQHQTPPSPYWSKPREPPSEEALRRRDPLDRLRAILDRKSAPRTDGPPRSDQTESDRPQTTTPRLSGAFSPTDRPEAAGKESPRMPVQGYNASPSNPPQSYNESPHIAHAYPPPTSQPTTHDQGPSHWDGERRSSGSQAAQAAAYNGSPAQPYSSDIKSAPTPPTHQSPYAPPGGPQLPSLSQSLPPKPPGPPPSSTINFRFAHYDPAPSRPTYPSPGGYPPVSSHGPPPPPQYPASYNSQSTYQGYVPPPGSFQAPPPPPSSYPPLKIHQYGGQPILPANMAPPPHSQPQMSYSGPSASSPSFSQPGLPPPPSHAPQYEHPSQSPREGLAERPEPQPRPRRQYRSYHAPGTQFRTYQGPDSNRRRGG</sequence>
<dbReference type="EMBL" id="KZ678134">
    <property type="protein sequence ID" value="PSN67837.1"/>
    <property type="molecule type" value="Genomic_DNA"/>
</dbReference>
<gene>
    <name evidence="2" type="ORF">BS50DRAFT_587079</name>
</gene>
<feature type="compositionally biased region" description="Basic and acidic residues" evidence="1">
    <location>
        <begin position="1019"/>
        <end position="1028"/>
    </location>
</feature>
<feature type="compositionally biased region" description="Polar residues" evidence="1">
    <location>
        <begin position="617"/>
        <end position="628"/>
    </location>
</feature>
<keyword evidence="3" id="KW-1185">Reference proteome</keyword>
<feature type="compositionally biased region" description="Basic and acidic residues" evidence="1">
    <location>
        <begin position="763"/>
        <end position="773"/>
    </location>
</feature>
<proteinExistence type="predicted"/>
<feature type="compositionally biased region" description="Pro residues" evidence="1">
    <location>
        <begin position="938"/>
        <end position="954"/>
    </location>
</feature>